<accession>A0ABD2N918</accession>
<gene>
    <name evidence="1" type="ORF">HHI36_020040</name>
</gene>
<dbReference type="AlphaFoldDB" id="A0ABD2N918"/>
<dbReference type="EMBL" id="JABFTP020000083">
    <property type="protein sequence ID" value="KAL3275271.1"/>
    <property type="molecule type" value="Genomic_DNA"/>
</dbReference>
<comment type="caution">
    <text evidence="1">The sequence shown here is derived from an EMBL/GenBank/DDBJ whole genome shotgun (WGS) entry which is preliminary data.</text>
</comment>
<reference evidence="1 2" key="1">
    <citation type="journal article" date="2021" name="BMC Biol.">
        <title>Horizontally acquired antibacterial genes associated with adaptive radiation of ladybird beetles.</title>
        <authorList>
            <person name="Li H.S."/>
            <person name="Tang X.F."/>
            <person name="Huang Y.H."/>
            <person name="Xu Z.Y."/>
            <person name="Chen M.L."/>
            <person name="Du X.Y."/>
            <person name="Qiu B.Y."/>
            <person name="Chen P.T."/>
            <person name="Zhang W."/>
            <person name="Slipinski A."/>
            <person name="Escalona H.E."/>
            <person name="Waterhouse R.M."/>
            <person name="Zwick A."/>
            <person name="Pang H."/>
        </authorList>
    </citation>
    <scope>NUCLEOTIDE SEQUENCE [LARGE SCALE GENOMIC DNA]</scope>
    <source>
        <strain evidence="1">SYSU2018</strain>
    </source>
</reference>
<sequence length="218" mass="25602">MTTNEKSKTKRTVTYGTLKEESKLKAYVPPSHIHVSEVDLQNNRQDILDFVKRKKPSVDVACEELRVSNEPKRITLTTESCFDNVFSNMDEELYASRTFDPHRSDHQMQELKFKVPRNDNRDNIVEKYIMNETNTRSFENLLNNTNWKDAICSSAEGSFENFHDTLYTIFNIVFPRKSIRSTRISKITMNEPIYENLQRSYQRSRNCPSSAEKHQGIY</sequence>
<protein>
    <submittedName>
        <fullName evidence="1">Uncharacterized protein</fullName>
    </submittedName>
</protein>
<evidence type="ECO:0000313" key="1">
    <source>
        <dbReference type="EMBL" id="KAL3275271.1"/>
    </source>
</evidence>
<dbReference type="Proteomes" id="UP001516400">
    <property type="component" value="Unassembled WGS sequence"/>
</dbReference>
<keyword evidence="2" id="KW-1185">Reference proteome</keyword>
<name>A0ABD2N918_9CUCU</name>
<evidence type="ECO:0000313" key="2">
    <source>
        <dbReference type="Proteomes" id="UP001516400"/>
    </source>
</evidence>
<proteinExistence type="predicted"/>
<organism evidence="1 2">
    <name type="scientific">Cryptolaemus montrouzieri</name>
    <dbReference type="NCBI Taxonomy" id="559131"/>
    <lineage>
        <taxon>Eukaryota</taxon>
        <taxon>Metazoa</taxon>
        <taxon>Ecdysozoa</taxon>
        <taxon>Arthropoda</taxon>
        <taxon>Hexapoda</taxon>
        <taxon>Insecta</taxon>
        <taxon>Pterygota</taxon>
        <taxon>Neoptera</taxon>
        <taxon>Endopterygota</taxon>
        <taxon>Coleoptera</taxon>
        <taxon>Polyphaga</taxon>
        <taxon>Cucujiformia</taxon>
        <taxon>Coccinelloidea</taxon>
        <taxon>Coccinellidae</taxon>
        <taxon>Scymninae</taxon>
        <taxon>Scymnini</taxon>
        <taxon>Cryptolaemus</taxon>
    </lineage>
</organism>